<evidence type="ECO:0000256" key="4">
    <source>
        <dbReference type="PIRSR" id="PIRSR001227-1"/>
    </source>
</evidence>
<dbReference type="OrthoDB" id="9759796at2"/>
<gene>
    <name evidence="6" type="ORF">E1263_06150</name>
</gene>
<evidence type="ECO:0000256" key="2">
    <source>
        <dbReference type="ARBA" id="ARBA00022801"/>
    </source>
</evidence>
<dbReference type="Gene3D" id="2.30.120.10">
    <property type="match status" value="1"/>
</dbReference>
<dbReference type="InterPro" id="IPR023343">
    <property type="entry name" value="Penicillin_amidase_dom1"/>
</dbReference>
<keyword evidence="5" id="KW-0106">Calcium</keyword>
<dbReference type="GO" id="GO:0017000">
    <property type="term" value="P:antibiotic biosynthetic process"/>
    <property type="evidence" value="ECO:0007669"/>
    <property type="project" value="InterPro"/>
</dbReference>
<protein>
    <submittedName>
        <fullName evidence="6">Penicillin acylase family protein</fullName>
    </submittedName>
</protein>
<evidence type="ECO:0000313" key="7">
    <source>
        <dbReference type="Proteomes" id="UP000295124"/>
    </source>
</evidence>
<dbReference type="InterPro" id="IPR043146">
    <property type="entry name" value="Penicillin_amidase_N_B-knob"/>
</dbReference>
<dbReference type="Gene3D" id="1.10.1400.10">
    <property type="match status" value="1"/>
</dbReference>
<evidence type="ECO:0000313" key="6">
    <source>
        <dbReference type="EMBL" id="TDD61771.1"/>
    </source>
</evidence>
<organism evidence="6 7">
    <name type="scientific">Kribbella antibiotica</name>
    <dbReference type="NCBI Taxonomy" id="190195"/>
    <lineage>
        <taxon>Bacteria</taxon>
        <taxon>Bacillati</taxon>
        <taxon>Actinomycetota</taxon>
        <taxon>Actinomycetes</taxon>
        <taxon>Propionibacteriales</taxon>
        <taxon>Kribbellaceae</taxon>
        <taxon>Kribbella</taxon>
    </lineage>
</organism>
<comment type="similarity">
    <text evidence="1">Belongs to the peptidase S45 family.</text>
</comment>
<dbReference type="PIRSF" id="PIRSF001227">
    <property type="entry name" value="Pen_acylase"/>
    <property type="match status" value="1"/>
</dbReference>
<keyword evidence="3" id="KW-0865">Zymogen</keyword>
<dbReference type="InterPro" id="IPR002692">
    <property type="entry name" value="S45"/>
</dbReference>
<name>A0A4R4ZRX8_9ACTN</name>
<dbReference type="InterPro" id="IPR029055">
    <property type="entry name" value="Ntn_hydrolases_N"/>
</dbReference>
<reference evidence="6 7" key="1">
    <citation type="submission" date="2019-03" db="EMBL/GenBank/DDBJ databases">
        <title>Draft genome sequences of novel Actinobacteria.</title>
        <authorList>
            <person name="Sahin N."/>
            <person name="Ay H."/>
            <person name="Saygin H."/>
        </authorList>
    </citation>
    <scope>NUCLEOTIDE SEQUENCE [LARGE SCALE GENOMIC DNA]</scope>
    <source>
        <strain evidence="6 7">JCM 13523</strain>
    </source>
</reference>
<dbReference type="PANTHER" id="PTHR34218">
    <property type="entry name" value="PEPTIDASE S45 PENICILLIN AMIDASE"/>
    <property type="match status" value="1"/>
</dbReference>
<keyword evidence="7" id="KW-1185">Reference proteome</keyword>
<dbReference type="InterPro" id="IPR014395">
    <property type="entry name" value="Pen/GL7ACA/AHL_acylase"/>
</dbReference>
<dbReference type="Gene3D" id="1.10.439.10">
    <property type="entry name" value="Penicillin Amidohydrolase, domain 1"/>
    <property type="match status" value="1"/>
</dbReference>
<feature type="active site" description="Nucleophile" evidence="4">
    <location>
        <position position="168"/>
    </location>
</feature>
<feature type="binding site" evidence="5">
    <location>
        <position position="244"/>
    </location>
    <ligand>
        <name>Ca(2+)</name>
        <dbReference type="ChEBI" id="CHEBI:29108"/>
    </ligand>
</feature>
<keyword evidence="2" id="KW-0378">Hydrolase</keyword>
<comment type="caution">
    <text evidence="6">The sequence shown here is derived from an EMBL/GenBank/DDBJ whole genome shotgun (WGS) entry which is preliminary data.</text>
</comment>
<proteinExistence type="inferred from homology"/>
<sequence>MNPQVTRDAYGVPHLQAGDPLALVHLQGETTARDRAWQLELARHRFNGTTASFLGPEALPWDTFARQARLADTARQCFDALDDETRAWVTSYVDGVNSALPSAEAPEFAATGLTPGKWEPWTPLGIWLAVHILFAGFPSKLWRTHVAQRLGEEYLQLFTSEGPHTSGSNGWLIPGSATATGQAIIAGDPHRYIEHPGVYQQIRLACPSYDVLGLAVPGIPGIAHFGHAGKVAWAITNATADYQDLYAEQLRRTGSSIEALGPSGWAPASFHTEVIEVAGADPVTIEVIETDRGPIIVDHAGQTLSLRYPPRVLRRLGFEAMPRLLQATSTADIDDILEDWVEPVNVVFAADINGGLLHRVAGVVPERHQANGLRVVPAWESAFDWTGWKPMPKATVNGPEAMANARGIATPLGVEFAAPHRVNRIRELLHERSDWSIDDMRTIHTDTYLGSAHRIIDRLPELTDLSAEAVALRTELVDWDRRMDATSTTASTYAAVRKAVIARLTERFSILENPECPDIFAPYLDTLTHVSYALENLLESADLDVIPLIQGALEDVAAAKPRQPWGETHQLTPLHPLRTPLFTPTEEPIDLALSGDHHCVWSTSPMPGLADLCIRASAARFAWDLADRSASTWVVPLGASGIQGNAHHHDQLPLWLRGDLIPADATKQPPAANSASD</sequence>
<accession>A0A4R4ZRX8</accession>
<dbReference type="SUPFAM" id="SSF56235">
    <property type="entry name" value="N-terminal nucleophile aminohydrolases (Ntn hydrolases)"/>
    <property type="match status" value="1"/>
</dbReference>
<evidence type="ECO:0000256" key="1">
    <source>
        <dbReference type="ARBA" id="ARBA00006586"/>
    </source>
</evidence>
<dbReference type="PANTHER" id="PTHR34218:SF4">
    <property type="entry name" value="ACYL-HOMOSERINE LACTONE ACYLASE QUIP"/>
    <property type="match status" value="1"/>
</dbReference>
<dbReference type="GO" id="GO:0016811">
    <property type="term" value="F:hydrolase activity, acting on carbon-nitrogen (but not peptide) bonds, in linear amides"/>
    <property type="evidence" value="ECO:0007669"/>
    <property type="project" value="InterPro"/>
</dbReference>
<dbReference type="Gene3D" id="3.60.20.10">
    <property type="entry name" value="Glutamine Phosphoribosylpyrophosphate, subunit 1, domain 1"/>
    <property type="match status" value="1"/>
</dbReference>
<keyword evidence="5" id="KW-0479">Metal-binding</keyword>
<dbReference type="EMBL" id="SMKX01000011">
    <property type="protein sequence ID" value="TDD61771.1"/>
    <property type="molecule type" value="Genomic_DNA"/>
</dbReference>
<dbReference type="InterPro" id="IPR043147">
    <property type="entry name" value="Penicillin_amidase_A-knob"/>
</dbReference>
<dbReference type="Pfam" id="PF01804">
    <property type="entry name" value="Penicil_amidase"/>
    <property type="match status" value="1"/>
</dbReference>
<evidence type="ECO:0000256" key="5">
    <source>
        <dbReference type="PIRSR" id="PIRSR001227-2"/>
    </source>
</evidence>
<feature type="binding site" evidence="5">
    <location>
        <position position="241"/>
    </location>
    <ligand>
        <name>Ca(2+)</name>
        <dbReference type="ChEBI" id="CHEBI:29108"/>
    </ligand>
</feature>
<dbReference type="Proteomes" id="UP000295124">
    <property type="component" value="Unassembled WGS sequence"/>
</dbReference>
<comment type="cofactor">
    <cofactor evidence="5">
        <name>Ca(2+)</name>
        <dbReference type="ChEBI" id="CHEBI:29108"/>
    </cofactor>
    <text evidence="5">Binds 1 Ca(2+) ion per dimer.</text>
</comment>
<dbReference type="GO" id="GO:0046872">
    <property type="term" value="F:metal ion binding"/>
    <property type="evidence" value="ECO:0007669"/>
    <property type="project" value="UniProtKB-KW"/>
</dbReference>
<dbReference type="AlphaFoldDB" id="A0A4R4ZRX8"/>
<evidence type="ECO:0000256" key="3">
    <source>
        <dbReference type="ARBA" id="ARBA00023145"/>
    </source>
</evidence>